<sequence>MADPNSLTTAALPPPRGIEPNFVDPFNRGPIYIILAGIFLTLPTVSVGIRLWARFIIQRSPWWDDVVCVLALTFQAAYVGLSIWLCLNGVGKHLWNVYLVDFLQLINPARVLADITELSIGLTKLALLLLYYRLFWPNLSTRIGIYIGIAFVIAIYGSLFFLFVFLDVRKTAATNITIAIANVLSDFYILVLPITAVLQLHLTRKKRLGLITLFSTGFSVCVLSIAGAIYRFRFALDGTDFTWGLIDVITLNTIECSVGIICACLPFFPVVFTSSTILEEWIISMRSLRRRFLSHGETHSLSSISQPVKADCEAGSIDTEVVGNGERAATSNDAVTKAHPMHLSTQPVELTSVPNAHSMLTREDGMGEGRHASVLYSARVMGNGRPRHHKIQHSGIEAKQFYGAHSPENY</sequence>
<keyword evidence="2" id="KW-1185">Reference proteome</keyword>
<evidence type="ECO:0000313" key="2">
    <source>
        <dbReference type="Proteomes" id="UP001143856"/>
    </source>
</evidence>
<proteinExistence type="predicted"/>
<protein>
    <submittedName>
        <fullName evidence="1">Uncharacterized protein</fullName>
    </submittedName>
</protein>
<evidence type="ECO:0000313" key="1">
    <source>
        <dbReference type="EMBL" id="KAJ2994196.1"/>
    </source>
</evidence>
<organism evidence="1 2">
    <name type="scientific">Xylaria curta</name>
    <dbReference type="NCBI Taxonomy" id="42375"/>
    <lineage>
        <taxon>Eukaryota</taxon>
        <taxon>Fungi</taxon>
        <taxon>Dikarya</taxon>
        <taxon>Ascomycota</taxon>
        <taxon>Pezizomycotina</taxon>
        <taxon>Sordariomycetes</taxon>
        <taxon>Xylariomycetidae</taxon>
        <taxon>Xylariales</taxon>
        <taxon>Xylariaceae</taxon>
        <taxon>Xylaria</taxon>
    </lineage>
</organism>
<gene>
    <name evidence="1" type="ORF">NUW58_g1620</name>
</gene>
<comment type="caution">
    <text evidence="1">The sequence shown here is derived from an EMBL/GenBank/DDBJ whole genome shotgun (WGS) entry which is preliminary data.</text>
</comment>
<name>A0ACC1PM90_9PEZI</name>
<reference evidence="1" key="1">
    <citation type="submission" date="2022-10" db="EMBL/GenBank/DDBJ databases">
        <title>Genome Sequence of Xylaria curta.</title>
        <authorList>
            <person name="Buettner E."/>
        </authorList>
    </citation>
    <scope>NUCLEOTIDE SEQUENCE</scope>
    <source>
        <strain evidence="1">Babe10</strain>
    </source>
</reference>
<accession>A0ACC1PM90</accession>
<dbReference type="Proteomes" id="UP001143856">
    <property type="component" value="Unassembled WGS sequence"/>
</dbReference>
<dbReference type="EMBL" id="JAPDGR010000182">
    <property type="protein sequence ID" value="KAJ2994196.1"/>
    <property type="molecule type" value="Genomic_DNA"/>
</dbReference>